<dbReference type="Gene3D" id="1.20.1300.10">
    <property type="entry name" value="Fumarate reductase/succinate dehydrogenase, transmembrane subunit"/>
    <property type="match status" value="1"/>
</dbReference>
<feature type="transmembrane region" description="Helical" evidence="5">
    <location>
        <begin position="106"/>
        <end position="129"/>
    </location>
</feature>
<reference evidence="7" key="1">
    <citation type="submission" date="2017-01" db="EMBL/GenBank/DDBJ databases">
        <authorList>
            <person name="Wolfgang W.J."/>
            <person name="Cole J."/>
            <person name="Wroblewski D."/>
            <person name="Mcginnis J."/>
            <person name="Musser K.A."/>
        </authorList>
    </citation>
    <scope>NUCLEOTIDE SEQUENCE [LARGE SCALE GENOMIC DNA]</scope>
    <source>
        <strain evidence="7">DSM 19151</strain>
    </source>
</reference>
<keyword evidence="1" id="KW-1003">Cell membrane</keyword>
<organism evidence="6 7">
    <name type="scientific">Neisseria dentiae</name>
    <dbReference type="NCBI Taxonomy" id="194197"/>
    <lineage>
        <taxon>Bacteria</taxon>
        <taxon>Pseudomonadati</taxon>
        <taxon>Pseudomonadota</taxon>
        <taxon>Betaproteobacteria</taxon>
        <taxon>Neisseriales</taxon>
        <taxon>Neisseriaceae</taxon>
        <taxon>Neisseria</taxon>
    </lineage>
</organism>
<evidence type="ECO:0000256" key="1">
    <source>
        <dbReference type="ARBA" id="ARBA00022475"/>
    </source>
</evidence>
<accession>A0A1X3D3W1</accession>
<evidence type="ECO:0000256" key="2">
    <source>
        <dbReference type="ARBA" id="ARBA00022692"/>
    </source>
</evidence>
<evidence type="ECO:0000313" key="6">
    <source>
        <dbReference type="EMBL" id="OSI14394.1"/>
    </source>
</evidence>
<dbReference type="SUPFAM" id="SSF81343">
    <property type="entry name" value="Fumarate reductase respiratory complex transmembrane subunits"/>
    <property type="match status" value="1"/>
</dbReference>
<feature type="transmembrane region" description="Helical" evidence="5">
    <location>
        <begin position="66"/>
        <end position="86"/>
    </location>
</feature>
<name>A0A1X3D3W1_9NEIS</name>
<evidence type="ECO:0000256" key="4">
    <source>
        <dbReference type="ARBA" id="ARBA00023136"/>
    </source>
</evidence>
<keyword evidence="4 5" id="KW-0472">Membrane</keyword>
<evidence type="ECO:0000256" key="3">
    <source>
        <dbReference type="ARBA" id="ARBA00022989"/>
    </source>
</evidence>
<keyword evidence="7" id="KW-1185">Reference proteome</keyword>
<dbReference type="InterPro" id="IPR003510">
    <property type="entry name" value="Fumarate_red_C"/>
</dbReference>
<protein>
    <submittedName>
        <fullName evidence="6">Fumarate reductase subunit C</fullName>
    </submittedName>
</protein>
<keyword evidence="2 5" id="KW-0812">Transmembrane</keyword>
<dbReference type="STRING" id="194197.BWD09_10565"/>
<dbReference type="Proteomes" id="UP000193118">
    <property type="component" value="Unassembled WGS sequence"/>
</dbReference>
<comment type="caution">
    <text evidence="6">The sequence shown here is derived from an EMBL/GenBank/DDBJ whole genome shotgun (WGS) entry which is preliminary data.</text>
</comment>
<evidence type="ECO:0000256" key="5">
    <source>
        <dbReference type="SAM" id="Phobius"/>
    </source>
</evidence>
<proteinExistence type="predicted"/>
<dbReference type="OrthoDB" id="8909678at2"/>
<dbReference type="EMBL" id="MTBO01000036">
    <property type="protein sequence ID" value="OSI14394.1"/>
    <property type="molecule type" value="Genomic_DNA"/>
</dbReference>
<sequence>MSRKPYTAKQPANWYMQNRFFKLYMLRELTSVPVAFAALNLFCGLASLAGSFDAWAGWVEMQTNPLVVLFNLLAVAAACFNSKTWFEAVPKAMPIQKGEKFVPAAVLVKASWGAFAAVFVVLVLLVAVLA</sequence>
<dbReference type="GeneID" id="94580424"/>
<evidence type="ECO:0000313" key="7">
    <source>
        <dbReference type="Proteomes" id="UP000193118"/>
    </source>
</evidence>
<keyword evidence="3 5" id="KW-1133">Transmembrane helix</keyword>
<dbReference type="GO" id="GO:0016020">
    <property type="term" value="C:membrane"/>
    <property type="evidence" value="ECO:0007669"/>
    <property type="project" value="InterPro"/>
</dbReference>
<dbReference type="Pfam" id="PF02300">
    <property type="entry name" value="Fumarate_red_C"/>
    <property type="match status" value="1"/>
</dbReference>
<dbReference type="PIRSF" id="PIRSF000180">
    <property type="entry name" value="FrdC"/>
    <property type="match status" value="1"/>
</dbReference>
<dbReference type="InterPro" id="IPR034804">
    <property type="entry name" value="SQR/QFR_C/D"/>
</dbReference>
<dbReference type="AlphaFoldDB" id="A0A1X3D3W1"/>
<gene>
    <name evidence="6" type="ORF">BWD09_10565</name>
</gene>
<dbReference type="RefSeq" id="WP_085366782.1">
    <property type="nucleotide sequence ID" value="NZ_CAUJPZ010000044.1"/>
</dbReference>